<dbReference type="Gene3D" id="1.25.40.20">
    <property type="entry name" value="Ankyrin repeat-containing domain"/>
    <property type="match status" value="1"/>
</dbReference>
<sequence length="282" mass="31074">EDGAEGLPLAVGAGEIAKRAQECADAWDASRKSFEDDEARQPWKRTELAKQRNELQKRCLSLIWALKDLPREREVLRAIDQVRGQGPGAADQSTESSQPVRHLTLLQSVARAGFEEPVRMLCEIGAAANAKDPNGMTALHHAARCNNVSVTKVALLLVRFGASAVAEDDEGNAPNTSEGRAVWDRAGREPTRLDLGEWSRTFVEKRRAWSSKVSPWPVVRTLGAALPHHVRAPELKLTTVGFCPVDEDTGEIIQLKRGIRQRKGRPAPSSPKNFPNWYAPRG</sequence>
<dbReference type="Pfam" id="PF12796">
    <property type="entry name" value="Ank_2"/>
    <property type="match status" value="1"/>
</dbReference>
<proteinExistence type="predicted"/>
<reference evidence="3" key="1">
    <citation type="submission" date="2023-10" db="EMBL/GenBank/DDBJ databases">
        <authorList>
            <person name="Chen Y."/>
            <person name="Shah S."/>
            <person name="Dougan E. K."/>
            <person name="Thang M."/>
            <person name="Chan C."/>
        </authorList>
    </citation>
    <scope>NUCLEOTIDE SEQUENCE [LARGE SCALE GENOMIC DNA]</scope>
</reference>
<evidence type="ECO:0000256" key="1">
    <source>
        <dbReference type="PROSITE-ProRule" id="PRU00023"/>
    </source>
</evidence>
<comment type="caution">
    <text evidence="3">The sequence shown here is derived from an EMBL/GenBank/DDBJ whole genome shotgun (WGS) entry which is preliminary data.</text>
</comment>
<keyword evidence="4" id="KW-1185">Reference proteome</keyword>
<organism evidence="3 4">
    <name type="scientific">Prorocentrum cordatum</name>
    <dbReference type="NCBI Taxonomy" id="2364126"/>
    <lineage>
        <taxon>Eukaryota</taxon>
        <taxon>Sar</taxon>
        <taxon>Alveolata</taxon>
        <taxon>Dinophyceae</taxon>
        <taxon>Prorocentrales</taxon>
        <taxon>Prorocentraceae</taxon>
        <taxon>Prorocentrum</taxon>
    </lineage>
</organism>
<feature type="repeat" description="ANK" evidence="1">
    <location>
        <begin position="134"/>
        <end position="169"/>
    </location>
</feature>
<feature type="region of interest" description="Disordered" evidence="2">
    <location>
        <begin position="260"/>
        <end position="282"/>
    </location>
</feature>
<name>A0ABN9Q6D9_9DINO</name>
<gene>
    <name evidence="3" type="ORF">PCOR1329_LOCUS9037</name>
</gene>
<feature type="non-terminal residue" evidence="3">
    <location>
        <position position="1"/>
    </location>
</feature>
<keyword evidence="1" id="KW-0040">ANK repeat</keyword>
<dbReference type="InterPro" id="IPR002110">
    <property type="entry name" value="Ankyrin_rpt"/>
</dbReference>
<evidence type="ECO:0000313" key="3">
    <source>
        <dbReference type="EMBL" id="CAK0801043.1"/>
    </source>
</evidence>
<dbReference type="SUPFAM" id="SSF48403">
    <property type="entry name" value="Ankyrin repeat"/>
    <property type="match status" value="1"/>
</dbReference>
<protein>
    <recommendedName>
        <fullName evidence="5">ANK_REP_REGION domain-containing protein</fullName>
    </recommendedName>
</protein>
<evidence type="ECO:0000313" key="4">
    <source>
        <dbReference type="Proteomes" id="UP001189429"/>
    </source>
</evidence>
<dbReference type="EMBL" id="CAUYUJ010002497">
    <property type="protein sequence ID" value="CAK0801043.1"/>
    <property type="molecule type" value="Genomic_DNA"/>
</dbReference>
<dbReference type="Proteomes" id="UP001189429">
    <property type="component" value="Unassembled WGS sequence"/>
</dbReference>
<accession>A0ABN9Q6D9</accession>
<dbReference type="InterPro" id="IPR036770">
    <property type="entry name" value="Ankyrin_rpt-contain_sf"/>
</dbReference>
<dbReference type="PROSITE" id="PS50297">
    <property type="entry name" value="ANK_REP_REGION"/>
    <property type="match status" value="1"/>
</dbReference>
<dbReference type="PROSITE" id="PS50088">
    <property type="entry name" value="ANK_REPEAT"/>
    <property type="match status" value="1"/>
</dbReference>
<evidence type="ECO:0000256" key="2">
    <source>
        <dbReference type="SAM" id="MobiDB-lite"/>
    </source>
</evidence>
<evidence type="ECO:0008006" key="5">
    <source>
        <dbReference type="Google" id="ProtNLM"/>
    </source>
</evidence>